<evidence type="ECO:0000313" key="2">
    <source>
        <dbReference type="Proteomes" id="UP000254701"/>
    </source>
</evidence>
<name>A0A380WJ20_AMIAI</name>
<dbReference type="EMBL" id="UFSM01000001">
    <property type="protein sequence ID" value="SUU88957.1"/>
    <property type="molecule type" value="Genomic_DNA"/>
</dbReference>
<organism evidence="1 2">
    <name type="scientific">Aminobacter aminovorans</name>
    <name type="common">Chelatobacter heintzii</name>
    <dbReference type="NCBI Taxonomy" id="83263"/>
    <lineage>
        <taxon>Bacteria</taxon>
        <taxon>Pseudomonadati</taxon>
        <taxon>Pseudomonadota</taxon>
        <taxon>Alphaproteobacteria</taxon>
        <taxon>Hyphomicrobiales</taxon>
        <taxon>Phyllobacteriaceae</taxon>
        <taxon>Aminobacter</taxon>
    </lineage>
</organism>
<dbReference type="Pfam" id="PF12616">
    <property type="entry name" value="DUF3775"/>
    <property type="match status" value="1"/>
</dbReference>
<dbReference type="AlphaFoldDB" id="A0A380WJ20"/>
<reference evidence="1 2" key="1">
    <citation type="submission" date="2018-06" db="EMBL/GenBank/DDBJ databases">
        <authorList>
            <consortium name="Pathogen Informatics"/>
            <person name="Doyle S."/>
        </authorList>
    </citation>
    <scope>NUCLEOTIDE SEQUENCE [LARGE SCALE GENOMIC DNA]</scope>
    <source>
        <strain evidence="1 2">NCTC10684</strain>
    </source>
</reference>
<evidence type="ECO:0000313" key="1">
    <source>
        <dbReference type="EMBL" id="SUU88957.1"/>
    </source>
</evidence>
<accession>A0A380WJ20</accession>
<gene>
    <name evidence="1" type="ORF">NCTC10684_02189</name>
</gene>
<sequence>MGRIPCGGRKAGYFCLALRRVNHGNLTGEYRGSDVAAKCAIISWGEGNRSTLVQQRREKEWDLTIGPDTVRLFILKAKAISAGVNEDYEDGAEHEIEYDGDTHDNHRHDGLAEEEAENLTEKELRGLIADLNVDQAAELVALAWVGRGDYDAAEWADAVAEARQRGNRRTAKYLLGMPMLGDWLEEGLEALGA</sequence>
<dbReference type="InterPro" id="IPR022254">
    <property type="entry name" value="DUF3775"/>
</dbReference>
<protein>
    <submittedName>
        <fullName evidence="1">Protein of uncharacterized function (DUF3775)</fullName>
    </submittedName>
</protein>
<proteinExistence type="predicted"/>
<dbReference type="Proteomes" id="UP000254701">
    <property type="component" value="Unassembled WGS sequence"/>
</dbReference>